<accession>A0A382H2N9</accession>
<keyword evidence="1" id="KW-1133">Transmembrane helix</keyword>
<reference evidence="2" key="1">
    <citation type="submission" date="2018-05" db="EMBL/GenBank/DDBJ databases">
        <authorList>
            <person name="Lanie J.A."/>
            <person name="Ng W.-L."/>
            <person name="Kazmierczak K.M."/>
            <person name="Andrzejewski T.M."/>
            <person name="Davidsen T.M."/>
            <person name="Wayne K.J."/>
            <person name="Tettelin H."/>
            <person name="Glass J.I."/>
            <person name="Rusch D."/>
            <person name="Podicherti R."/>
            <person name="Tsui H.-C.T."/>
            <person name="Winkler M.E."/>
        </authorList>
    </citation>
    <scope>NUCLEOTIDE SEQUENCE</scope>
</reference>
<organism evidence="2">
    <name type="scientific">marine metagenome</name>
    <dbReference type="NCBI Taxonomy" id="408172"/>
    <lineage>
        <taxon>unclassified sequences</taxon>
        <taxon>metagenomes</taxon>
        <taxon>ecological metagenomes</taxon>
    </lineage>
</organism>
<keyword evidence="1" id="KW-0472">Membrane</keyword>
<sequence>LFNFLIYWSIYFTTNGKIILPIIRRIYYEK</sequence>
<evidence type="ECO:0000256" key="1">
    <source>
        <dbReference type="SAM" id="Phobius"/>
    </source>
</evidence>
<keyword evidence="1" id="KW-0812">Transmembrane</keyword>
<dbReference type="AlphaFoldDB" id="A0A382H2N9"/>
<proteinExistence type="predicted"/>
<dbReference type="EMBL" id="UINC01058449">
    <property type="protein sequence ID" value="SVB80721.1"/>
    <property type="molecule type" value="Genomic_DNA"/>
</dbReference>
<feature type="non-terminal residue" evidence="2">
    <location>
        <position position="1"/>
    </location>
</feature>
<feature type="transmembrane region" description="Helical" evidence="1">
    <location>
        <begin position="6"/>
        <end position="23"/>
    </location>
</feature>
<protein>
    <submittedName>
        <fullName evidence="2">Uncharacterized protein</fullName>
    </submittedName>
</protein>
<gene>
    <name evidence="2" type="ORF">METZ01_LOCUS233575</name>
</gene>
<evidence type="ECO:0000313" key="2">
    <source>
        <dbReference type="EMBL" id="SVB80721.1"/>
    </source>
</evidence>
<name>A0A382H2N9_9ZZZZ</name>